<evidence type="ECO:0000256" key="4">
    <source>
        <dbReference type="ARBA" id="ARBA00022692"/>
    </source>
</evidence>
<comment type="caution">
    <text evidence="9">The sequence shown here is derived from an EMBL/GenBank/DDBJ whole genome shotgun (WGS) entry which is preliminary data.</text>
</comment>
<evidence type="ECO:0000256" key="5">
    <source>
        <dbReference type="ARBA" id="ARBA00022989"/>
    </source>
</evidence>
<name>A0ABQ3HXH8_9SPHI</name>
<accession>A0ABQ3HXH8</accession>
<dbReference type="EMBL" id="BNAF01000005">
    <property type="protein sequence ID" value="GHE33969.1"/>
    <property type="molecule type" value="Genomic_DNA"/>
</dbReference>
<feature type="transmembrane region" description="Helical" evidence="8">
    <location>
        <begin position="31"/>
        <end position="51"/>
    </location>
</feature>
<keyword evidence="2" id="KW-0813">Transport</keyword>
<feature type="transmembrane region" description="Helical" evidence="8">
    <location>
        <begin position="57"/>
        <end position="78"/>
    </location>
</feature>
<evidence type="ECO:0000256" key="7">
    <source>
        <dbReference type="ARBA" id="ARBA00023136"/>
    </source>
</evidence>
<feature type="transmembrane region" description="Helical" evidence="8">
    <location>
        <begin position="441"/>
        <end position="462"/>
    </location>
</feature>
<evidence type="ECO:0000256" key="2">
    <source>
        <dbReference type="ARBA" id="ARBA00022448"/>
    </source>
</evidence>
<feature type="transmembrane region" description="Helical" evidence="8">
    <location>
        <begin position="145"/>
        <end position="165"/>
    </location>
</feature>
<evidence type="ECO:0000256" key="3">
    <source>
        <dbReference type="ARBA" id="ARBA00022475"/>
    </source>
</evidence>
<keyword evidence="10" id="KW-1185">Reference proteome</keyword>
<keyword evidence="7 8" id="KW-0472">Membrane</keyword>
<keyword evidence="6" id="KW-0406">Ion transport</keyword>
<feature type="transmembrane region" description="Helical" evidence="8">
    <location>
        <begin position="177"/>
        <end position="196"/>
    </location>
</feature>
<keyword evidence="3" id="KW-1003">Cell membrane</keyword>
<proteinExistence type="predicted"/>
<gene>
    <name evidence="9" type="ORF">GCM10017764_16580</name>
</gene>
<evidence type="ECO:0000256" key="8">
    <source>
        <dbReference type="SAM" id="Phobius"/>
    </source>
</evidence>
<dbReference type="InterPro" id="IPR003445">
    <property type="entry name" value="Cat_transpt"/>
</dbReference>
<evidence type="ECO:0000256" key="6">
    <source>
        <dbReference type="ARBA" id="ARBA00023065"/>
    </source>
</evidence>
<feature type="transmembrane region" description="Helical" evidence="8">
    <location>
        <begin position="90"/>
        <end position="114"/>
    </location>
</feature>
<feature type="transmembrane region" description="Helical" evidence="8">
    <location>
        <begin position="384"/>
        <end position="404"/>
    </location>
</feature>
<evidence type="ECO:0000313" key="9">
    <source>
        <dbReference type="EMBL" id="GHE33969.1"/>
    </source>
</evidence>
<sequence length="480" mass="52663">MCRHVRLFVQVNLLHKSIAVIIKKLFNPAQLFIGSFIILILFGTVLIRLPISLKTAITGVDALFIATSAVCVTGLASVDIPSTFSVWGQFFILLLIQAGGIGILSFAGLFAYFLKGGSSYSNQLAIGSFSNVDRLGEVFTILKRTIIITFSIEAIGAAAIYWSFLQNPAGVPVENPLFTAIFHAVSSFCNAGFSTFTGGLMADAVQYNYGFQTVVAFIYIFGGLGFPIVINVLKYLKHLSNRLLKKWTLKQNYYRPWVMTINSKINLITTGIISFLAIVFIYWLEYDNVLQEHAGVGKWVIAMATATTPRTAGFNSIDFSQLHNPSIILIMFLMWIGASPSSTGGGIKTGTFAVAILNVVSLARGKSKTEVFRREIASISIQRAFATMFLSLVAIGTAMVAITYCDERFSTLEIAFECFSAYSTVGLSLSVTPELSTASKLVLICLMFVGRVTMLSVLIAFVKKVRFTHYKYAPEELTIY</sequence>
<feature type="transmembrane region" description="Helical" evidence="8">
    <location>
        <begin position="345"/>
        <end position="363"/>
    </location>
</feature>
<evidence type="ECO:0000313" key="10">
    <source>
        <dbReference type="Proteomes" id="UP000620550"/>
    </source>
</evidence>
<feature type="transmembrane region" description="Helical" evidence="8">
    <location>
        <begin position="265"/>
        <end position="284"/>
    </location>
</feature>
<dbReference type="RefSeq" id="WP_229826472.1">
    <property type="nucleotide sequence ID" value="NZ_BNAF01000005.1"/>
</dbReference>
<evidence type="ECO:0000256" key="1">
    <source>
        <dbReference type="ARBA" id="ARBA00004651"/>
    </source>
</evidence>
<feature type="transmembrane region" description="Helical" evidence="8">
    <location>
        <begin position="216"/>
        <end position="236"/>
    </location>
</feature>
<dbReference type="Proteomes" id="UP000620550">
    <property type="component" value="Unassembled WGS sequence"/>
</dbReference>
<keyword evidence="4 8" id="KW-0812">Transmembrane</keyword>
<dbReference type="PANTHER" id="PTHR32024">
    <property type="entry name" value="TRK SYSTEM POTASSIUM UPTAKE PROTEIN TRKG-RELATED"/>
    <property type="match status" value="1"/>
</dbReference>
<reference evidence="10" key="1">
    <citation type="journal article" date="2019" name="Int. J. Syst. Evol. Microbiol.">
        <title>The Global Catalogue of Microorganisms (GCM) 10K type strain sequencing project: providing services to taxonomists for standard genome sequencing and annotation.</title>
        <authorList>
            <consortium name="The Broad Institute Genomics Platform"/>
            <consortium name="The Broad Institute Genome Sequencing Center for Infectious Disease"/>
            <person name="Wu L."/>
            <person name="Ma J."/>
        </authorList>
    </citation>
    <scope>NUCLEOTIDE SEQUENCE [LARGE SCALE GENOMIC DNA]</scope>
    <source>
        <strain evidence="10">CGMCC 1.12966</strain>
    </source>
</reference>
<organism evidence="9 10">
    <name type="scientific">Sphingobacterium griseoflavum</name>
    <dbReference type="NCBI Taxonomy" id="1474952"/>
    <lineage>
        <taxon>Bacteria</taxon>
        <taxon>Pseudomonadati</taxon>
        <taxon>Bacteroidota</taxon>
        <taxon>Sphingobacteriia</taxon>
        <taxon>Sphingobacteriales</taxon>
        <taxon>Sphingobacteriaceae</taxon>
        <taxon>Sphingobacterium</taxon>
    </lineage>
</organism>
<dbReference type="Pfam" id="PF02386">
    <property type="entry name" value="TrkH"/>
    <property type="match status" value="1"/>
</dbReference>
<keyword evidence="5 8" id="KW-1133">Transmembrane helix</keyword>
<dbReference type="PANTHER" id="PTHR32024:SF1">
    <property type="entry name" value="KTR SYSTEM POTASSIUM UPTAKE PROTEIN B"/>
    <property type="match status" value="1"/>
</dbReference>
<protein>
    <submittedName>
        <fullName evidence="9">Potassium transporter</fullName>
    </submittedName>
</protein>
<comment type="subcellular location">
    <subcellularLocation>
        <location evidence="1">Cell membrane</location>
        <topology evidence="1">Multi-pass membrane protein</topology>
    </subcellularLocation>
</comment>